<reference evidence="2 3" key="1">
    <citation type="submission" date="2020-07" db="EMBL/GenBank/DDBJ databases">
        <title>Sequencing the genomes of 1000 actinobacteria strains.</title>
        <authorList>
            <person name="Klenk H.-P."/>
        </authorList>
    </citation>
    <scope>NUCLEOTIDE SEQUENCE [LARGE SCALE GENOMIC DNA]</scope>
    <source>
        <strain evidence="2 3">DSM 18965</strain>
    </source>
</reference>
<dbReference type="AlphaFoldDB" id="A0A7Y9F208"/>
<dbReference type="EMBL" id="JACCBE010000001">
    <property type="protein sequence ID" value="NYD57901.1"/>
    <property type="molecule type" value="Genomic_DNA"/>
</dbReference>
<feature type="compositionally biased region" description="Low complexity" evidence="1">
    <location>
        <begin position="26"/>
        <end position="51"/>
    </location>
</feature>
<evidence type="ECO:0008006" key="4">
    <source>
        <dbReference type="Google" id="ProtNLM"/>
    </source>
</evidence>
<keyword evidence="3" id="KW-1185">Reference proteome</keyword>
<dbReference type="Proteomes" id="UP000516957">
    <property type="component" value="Unassembled WGS sequence"/>
</dbReference>
<sequence length="159" mass="16498">MLLLAVPVLLVAGLVWYLTSDGGDGAPVAESSEPPSVSPPATATPTPTAEAPRARKRQVKTPAPADNELGLPRAVVVQLGQVADLYGYGLGPGTSLDYEQATNFAYAVSIICDGLRSGAMTLQESIDEDVVSGAPPGDARGFNRYLKGVFCPEYYAAGN</sequence>
<evidence type="ECO:0000313" key="2">
    <source>
        <dbReference type="EMBL" id="NYD57901.1"/>
    </source>
</evidence>
<feature type="region of interest" description="Disordered" evidence="1">
    <location>
        <begin position="25"/>
        <end position="66"/>
    </location>
</feature>
<evidence type="ECO:0000313" key="3">
    <source>
        <dbReference type="Proteomes" id="UP000516957"/>
    </source>
</evidence>
<accession>A0A7Y9F208</accession>
<evidence type="ECO:0000256" key="1">
    <source>
        <dbReference type="SAM" id="MobiDB-lite"/>
    </source>
</evidence>
<dbReference type="RefSeq" id="WP_179615593.1">
    <property type="nucleotide sequence ID" value="NZ_CP059163.1"/>
</dbReference>
<organism evidence="2 3">
    <name type="scientific">Nocardioides marinisabuli</name>
    <dbReference type="NCBI Taxonomy" id="419476"/>
    <lineage>
        <taxon>Bacteria</taxon>
        <taxon>Bacillati</taxon>
        <taxon>Actinomycetota</taxon>
        <taxon>Actinomycetes</taxon>
        <taxon>Propionibacteriales</taxon>
        <taxon>Nocardioidaceae</taxon>
        <taxon>Nocardioides</taxon>
    </lineage>
</organism>
<name>A0A7Y9F208_9ACTN</name>
<protein>
    <recommendedName>
        <fullName evidence="4">DUF732 domain-containing protein</fullName>
    </recommendedName>
</protein>
<proteinExistence type="predicted"/>
<gene>
    <name evidence="2" type="ORF">BKA08_002139</name>
</gene>
<comment type="caution">
    <text evidence="2">The sequence shown here is derived from an EMBL/GenBank/DDBJ whole genome shotgun (WGS) entry which is preliminary data.</text>
</comment>